<sequence>MGCLGNYARPDSNLAISLPLPRYYVQSLATTTASAGALPTPLLSFIPVVNLPIQSPGELISSRYSYRH</sequence>
<reference evidence="1 2" key="1">
    <citation type="submission" date="2019-05" db="EMBL/GenBank/DDBJ databases">
        <title>Emergence of the Ug99 lineage of the wheat stem rust pathogen through somatic hybridization.</title>
        <authorList>
            <person name="Li F."/>
            <person name="Upadhyaya N.M."/>
            <person name="Sperschneider J."/>
            <person name="Matny O."/>
            <person name="Nguyen-Phuc H."/>
            <person name="Mago R."/>
            <person name="Raley C."/>
            <person name="Miller M.E."/>
            <person name="Silverstein K.A.T."/>
            <person name="Henningsen E."/>
            <person name="Hirsch C.D."/>
            <person name="Visser B."/>
            <person name="Pretorius Z.A."/>
            <person name="Steffenson B.J."/>
            <person name="Schwessinger B."/>
            <person name="Dodds P.N."/>
            <person name="Figueroa M."/>
        </authorList>
    </citation>
    <scope>NUCLEOTIDE SEQUENCE [LARGE SCALE GENOMIC DNA]</scope>
    <source>
        <strain evidence="1 2">Ug99</strain>
    </source>
</reference>
<dbReference type="Proteomes" id="UP000325313">
    <property type="component" value="Unassembled WGS sequence"/>
</dbReference>
<organism evidence="1 2">
    <name type="scientific">Puccinia graminis f. sp. tritici</name>
    <dbReference type="NCBI Taxonomy" id="56615"/>
    <lineage>
        <taxon>Eukaryota</taxon>
        <taxon>Fungi</taxon>
        <taxon>Dikarya</taxon>
        <taxon>Basidiomycota</taxon>
        <taxon>Pucciniomycotina</taxon>
        <taxon>Pucciniomycetes</taxon>
        <taxon>Pucciniales</taxon>
        <taxon>Pucciniaceae</taxon>
        <taxon>Puccinia</taxon>
    </lineage>
</organism>
<gene>
    <name evidence="1" type="ORF">PGTUg99_012107</name>
</gene>
<dbReference type="EMBL" id="VDEP01000177">
    <property type="protein sequence ID" value="KAA1125515.1"/>
    <property type="molecule type" value="Genomic_DNA"/>
</dbReference>
<accession>A0A5B0RKG8</accession>
<protein>
    <submittedName>
        <fullName evidence="1">Uncharacterized protein</fullName>
    </submittedName>
</protein>
<dbReference type="AlphaFoldDB" id="A0A5B0RKG8"/>
<comment type="caution">
    <text evidence="1">The sequence shown here is derived from an EMBL/GenBank/DDBJ whole genome shotgun (WGS) entry which is preliminary data.</text>
</comment>
<evidence type="ECO:0000313" key="2">
    <source>
        <dbReference type="Proteomes" id="UP000325313"/>
    </source>
</evidence>
<proteinExistence type="predicted"/>
<name>A0A5B0RKG8_PUCGR</name>
<evidence type="ECO:0000313" key="1">
    <source>
        <dbReference type="EMBL" id="KAA1125515.1"/>
    </source>
</evidence>